<evidence type="ECO:0000256" key="2">
    <source>
        <dbReference type="HAMAP-Rule" id="MF_00489"/>
    </source>
</evidence>
<comment type="similarity">
    <text evidence="1 2">Belongs to the UPF0178 family.</text>
</comment>
<dbReference type="Proteomes" id="UP000014160">
    <property type="component" value="Unassembled WGS sequence"/>
</dbReference>
<sequence length="155" mass="17486">MEGWGNMRLIVDGDGSPVKDTTIEVAEEYALPVVIVTSIDHYSKKEYPAFVEFIYVDRGADSADFKIVSVIQPEDILVTQDYGLASLTLAKAAHVLHQSGMEYTQMNIDALLTQRFIGSKMRQAKQRTKGPKPFTNEDREQFKEVLKSLIQQTLM</sequence>
<dbReference type="Pfam" id="PF02639">
    <property type="entry name" value="DUF188"/>
    <property type="match status" value="1"/>
</dbReference>
<dbReference type="PANTHER" id="PTHR35146">
    <property type="entry name" value="UPF0178 PROTEIN YAII"/>
    <property type="match status" value="1"/>
</dbReference>
<dbReference type="AlphaFoldDB" id="R2XUS8"/>
<evidence type="ECO:0000313" key="5">
    <source>
        <dbReference type="Proteomes" id="UP000013750"/>
    </source>
</evidence>
<reference evidence="4 6" key="2">
    <citation type="submission" date="2013-03" db="EMBL/GenBank/DDBJ databases">
        <title>The Genome Sequence of Enterococcus gilvus ATCC BAA-350 (PacBio/Illumina hybrid assembly).</title>
        <authorList>
            <consortium name="The Broad Institute Genomics Platform"/>
            <consortium name="The Broad Institute Genome Sequencing Center for Infectious Disease"/>
            <person name="Earl A."/>
            <person name="Russ C."/>
            <person name="Gilmore M."/>
            <person name="Surin D."/>
            <person name="Walker B."/>
            <person name="Young S."/>
            <person name="Zeng Q."/>
            <person name="Gargeya S."/>
            <person name="Fitzgerald M."/>
            <person name="Haas B."/>
            <person name="Abouelleil A."/>
            <person name="Allen A.W."/>
            <person name="Alvarado L."/>
            <person name="Arachchi H.M."/>
            <person name="Berlin A.M."/>
            <person name="Chapman S.B."/>
            <person name="Gainer-Dewar J."/>
            <person name="Goldberg J."/>
            <person name="Griggs A."/>
            <person name="Gujja S."/>
            <person name="Hansen M."/>
            <person name="Howarth C."/>
            <person name="Imamovic A."/>
            <person name="Ireland A."/>
            <person name="Larimer J."/>
            <person name="McCowan C."/>
            <person name="Murphy C."/>
            <person name="Pearson M."/>
            <person name="Poon T.W."/>
            <person name="Priest M."/>
            <person name="Roberts A."/>
            <person name="Saif S."/>
            <person name="Shea T."/>
            <person name="Sisk P."/>
            <person name="Sykes S."/>
            <person name="Wortman J."/>
            <person name="Nusbaum C."/>
            <person name="Birren B."/>
        </authorList>
    </citation>
    <scope>NUCLEOTIDE SEQUENCE [LARGE SCALE GENOMIC DNA]</scope>
    <source>
        <strain evidence="4 6">ATCC BAA-350</strain>
    </source>
</reference>
<name>R2XUS8_9ENTE</name>
<dbReference type="eggNOG" id="COG1671">
    <property type="taxonomic scope" value="Bacteria"/>
</dbReference>
<evidence type="ECO:0000313" key="3">
    <source>
        <dbReference type="EMBL" id="EOI53727.1"/>
    </source>
</evidence>
<dbReference type="PANTHER" id="PTHR35146:SF1">
    <property type="entry name" value="UPF0178 PROTEIN YAII"/>
    <property type="match status" value="1"/>
</dbReference>
<accession>R2XUS8</accession>
<gene>
    <name evidence="4" type="ORF">I592_00283</name>
    <name evidence="3" type="ORF">UKC_03679</name>
</gene>
<dbReference type="EMBL" id="AJDQ01000012">
    <property type="protein sequence ID" value="EOI53727.1"/>
    <property type="molecule type" value="Genomic_DNA"/>
</dbReference>
<dbReference type="NCBIfam" id="NF001095">
    <property type="entry name" value="PRK00124.1"/>
    <property type="match status" value="1"/>
</dbReference>
<dbReference type="EMBL" id="ASWH01000001">
    <property type="protein sequence ID" value="EOW80998.1"/>
    <property type="molecule type" value="Genomic_DNA"/>
</dbReference>
<dbReference type="HAMAP" id="MF_00489">
    <property type="entry name" value="UPF0178"/>
    <property type="match status" value="1"/>
</dbReference>
<evidence type="ECO:0000313" key="6">
    <source>
        <dbReference type="Proteomes" id="UP000014160"/>
    </source>
</evidence>
<dbReference type="Proteomes" id="UP000013750">
    <property type="component" value="Unassembled WGS sequence"/>
</dbReference>
<proteinExistence type="inferred from homology"/>
<dbReference type="HOGENOM" id="CLU_106619_0_0_9"/>
<protein>
    <recommendedName>
        <fullName evidence="2">UPF0178 protein I592_00283</fullName>
    </recommendedName>
</protein>
<reference evidence="3 5" key="1">
    <citation type="submission" date="2013-02" db="EMBL/GenBank/DDBJ databases">
        <title>The Genome Sequence of Enterococcus gilvus ATCC BAA-350.</title>
        <authorList>
            <consortium name="The Broad Institute Genome Sequencing Platform"/>
            <consortium name="The Broad Institute Genome Sequencing Center for Infectious Disease"/>
            <person name="Earl A.M."/>
            <person name="Gilmore M.S."/>
            <person name="Lebreton F."/>
            <person name="Walker B."/>
            <person name="Young S.K."/>
            <person name="Zeng Q."/>
            <person name="Gargeya S."/>
            <person name="Fitzgerald M."/>
            <person name="Haas B."/>
            <person name="Abouelleil A."/>
            <person name="Alvarado L."/>
            <person name="Arachchi H.M."/>
            <person name="Berlin A.M."/>
            <person name="Chapman S.B."/>
            <person name="Dewar J."/>
            <person name="Goldberg J."/>
            <person name="Griggs A."/>
            <person name="Gujja S."/>
            <person name="Hansen M."/>
            <person name="Howarth C."/>
            <person name="Imamovic A."/>
            <person name="Larimer J."/>
            <person name="McCowan C."/>
            <person name="Murphy C."/>
            <person name="Neiman D."/>
            <person name="Pearson M."/>
            <person name="Priest M."/>
            <person name="Roberts A."/>
            <person name="Saif S."/>
            <person name="Shea T."/>
            <person name="Sisk P."/>
            <person name="Sykes S."/>
            <person name="Wortman J."/>
            <person name="Nusbaum C."/>
            <person name="Birren B."/>
        </authorList>
    </citation>
    <scope>NUCLEOTIDE SEQUENCE [LARGE SCALE GENOMIC DNA]</scope>
    <source>
        <strain evidence="3 5">ATCC BAA-350</strain>
    </source>
</reference>
<evidence type="ECO:0000313" key="4">
    <source>
        <dbReference type="EMBL" id="EOW80998.1"/>
    </source>
</evidence>
<evidence type="ECO:0000256" key="1">
    <source>
        <dbReference type="ARBA" id="ARBA00008522"/>
    </source>
</evidence>
<keyword evidence="6" id="KW-1185">Reference proteome</keyword>
<dbReference type="PATRIC" id="fig|1158614.3.peg.3665"/>
<comment type="caution">
    <text evidence="3">The sequence shown here is derived from an EMBL/GenBank/DDBJ whole genome shotgun (WGS) entry which is preliminary data.</text>
</comment>
<organism evidence="3 5">
    <name type="scientific">Enterococcus gilvus ATCC BAA-350</name>
    <dbReference type="NCBI Taxonomy" id="1158614"/>
    <lineage>
        <taxon>Bacteria</taxon>
        <taxon>Bacillati</taxon>
        <taxon>Bacillota</taxon>
        <taxon>Bacilli</taxon>
        <taxon>Lactobacillales</taxon>
        <taxon>Enterococcaceae</taxon>
        <taxon>Enterococcus</taxon>
    </lineage>
</organism>
<dbReference type="InterPro" id="IPR003791">
    <property type="entry name" value="UPF0178"/>
</dbReference>